<sequence>MGEERELAGDGVFGRLEGDGPVVLGDDPEDVAGDDGADLEGGQGARSQGWLPGQAPTARTARDLRVHDMPRESGAMFSL</sequence>
<gene>
    <name evidence="3" type="ORF">GCM10010227_43300</name>
    <name evidence="2" type="ORF">Sgou_08840</name>
</gene>
<dbReference type="Proteomes" id="UP000480804">
    <property type="component" value="Unassembled WGS sequence"/>
</dbReference>
<dbReference type="EMBL" id="BMSC01000015">
    <property type="protein sequence ID" value="GGU84303.1"/>
    <property type="molecule type" value="Genomic_DNA"/>
</dbReference>
<organism evidence="3 5">
    <name type="scientific">Streptomyces gougerotii</name>
    <dbReference type="NCBI Taxonomy" id="53448"/>
    <lineage>
        <taxon>Bacteria</taxon>
        <taxon>Bacillati</taxon>
        <taxon>Actinomycetota</taxon>
        <taxon>Actinomycetes</taxon>
        <taxon>Kitasatosporales</taxon>
        <taxon>Streptomycetaceae</taxon>
        <taxon>Streptomyces</taxon>
        <taxon>Streptomyces diastaticus group</taxon>
    </lineage>
</organism>
<proteinExistence type="predicted"/>
<feature type="region of interest" description="Disordered" evidence="1">
    <location>
        <begin position="1"/>
        <end position="57"/>
    </location>
</feature>
<protein>
    <submittedName>
        <fullName evidence="3">Uncharacterized protein</fullName>
    </submittedName>
</protein>
<evidence type="ECO:0000313" key="4">
    <source>
        <dbReference type="Proteomes" id="UP000480804"/>
    </source>
</evidence>
<name>A0A8H9HX13_9ACTN</name>
<reference evidence="2 4" key="2">
    <citation type="submission" date="2020-02" db="EMBL/GenBank/DDBJ databases">
        <title>Whole genome shotgun sequence of Streptomyces gougerotii NBRC 13043.</title>
        <authorList>
            <person name="Ichikawa N."/>
            <person name="Komaki H."/>
            <person name="Tamura T."/>
        </authorList>
    </citation>
    <scope>NUCLEOTIDE SEQUENCE [LARGE SCALE GENOMIC DNA]</scope>
    <source>
        <strain evidence="2 4">NBRC 13043</strain>
    </source>
</reference>
<feature type="compositionally biased region" description="Acidic residues" evidence="1">
    <location>
        <begin position="26"/>
        <end position="38"/>
    </location>
</feature>
<reference evidence="3" key="1">
    <citation type="journal article" date="2014" name="Int. J. Syst. Evol. Microbiol.">
        <title>Complete genome sequence of Corynebacterium casei LMG S-19264T (=DSM 44701T), isolated from a smear-ripened cheese.</title>
        <authorList>
            <consortium name="US DOE Joint Genome Institute (JGI-PGF)"/>
            <person name="Walter F."/>
            <person name="Albersmeier A."/>
            <person name="Kalinowski J."/>
            <person name="Ruckert C."/>
        </authorList>
    </citation>
    <scope>NUCLEOTIDE SEQUENCE</scope>
    <source>
        <strain evidence="3">JCM 4136</strain>
    </source>
</reference>
<dbReference type="Proteomes" id="UP000660975">
    <property type="component" value="Unassembled WGS sequence"/>
</dbReference>
<dbReference type="AlphaFoldDB" id="A0A8H9HX13"/>
<keyword evidence="4" id="KW-1185">Reference proteome</keyword>
<dbReference type="EMBL" id="BLLO01000011">
    <property type="protein sequence ID" value="GFH76214.1"/>
    <property type="molecule type" value="Genomic_DNA"/>
</dbReference>
<evidence type="ECO:0000256" key="1">
    <source>
        <dbReference type="SAM" id="MobiDB-lite"/>
    </source>
</evidence>
<evidence type="ECO:0000313" key="3">
    <source>
        <dbReference type="EMBL" id="GGU84303.1"/>
    </source>
</evidence>
<evidence type="ECO:0000313" key="2">
    <source>
        <dbReference type="EMBL" id="GFH76214.1"/>
    </source>
</evidence>
<comment type="caution">
    <text evidence="3">The sequence shown here is derived from an EMBL/GenBank/DDBJ whole genome shotgun (WGS) entry which is preliminary data.</text>
</comment>
<reference evidence="3" key="3">
    <citation type="submission" date="2020-09" db="EMBL/GenBank/DDBJ databases">
        <authorList>
            <person name="Sun Q."/>
            <person name="Ohkuma M."/>
        </authorList>
    </citation>
    <scope>NUCLEOTIDE SEQUENCE</scope>
    <source>
        <strain evidence="3">JCM 4136</strain>
    </source>
</reference>
<evidence type="ECO:0000313" key="5">
    <source>
        <dbReference type="Proteomes" id="UP000660975"/>
    </source>
</evidence>
<accession>A0A8H9HX13</accession>